<accession>A0A9N9HE41</accession>
<dbReference type="Proteomes" id="UP000789759">
    <property type="component" value="Unassembled WGS sequence"/>
</dbReference>
<protein>
    <submittedName>
        <fullName evidence="1">25157_t:CDS:1</fullName>
    </submittedName>
</protein>
<feature type="non-terminal residue" evidence="1">
    <location>
        <position position="92"/>
    </location>
</feature>
<evidence type="ECO:0000313" key="1">
    <source>
        <dbReference type="EMBL" id="CAG8681147.1"/>
    </source>
</evidence>
<proteinExistence type="predicted"/>
<reference evidence="1" key="1">
    <citation type="submission" date="2021-06" db="EMBL/GenBank/DDBJ databases">
        <authorList>
            <person name="Kallberg Y."/>
            <person name="Tangrot J."/>
            <person name="Rosling A."/>
        </authorList>
    </citation>
    <scope>NUCLEOTIDE SEQUENCE</scope>
    <source>
        <strain evidence="1">FL966</strain>
    </source>
</reference>
<comment type="caution">
    <text evidence="1">The sequence shown here is derived from an EMBL/GenBank/DDBJ whole genome shotgun (WGS) entry which is preliminary data.</text>
</comment>
<sequence length="92" mass="10425">MSNEEYICNNSFTNHNDGLVVNASKQADLSLHGSQDYLNSIIEELCDLYNKEVMKGNHIGSILCSINNHFTNKQKRPEEIIDLCLNNQTNPI</sequence>
<organism evidence="1 2">
    <name type="scientific">Cetraspora pellucida</name>
    <dbReference type="NCBI Taxonomy" id="1433469"/>
    <lineage>
        <taxon>Eukaryota</taxon>
        <taxon>Fungi</taxon>
        <taxon>Fungi incertae sedis</taxon>
        <taxon>Mucoromycota</taxon>
        <taxon>Glomeromycotina</taxon>
        <taxon>Glomeromycetes</taxon>
        <taxon>Diversisporales</taxon>
        <taxon>Gigasporaceae</taxon>
        <taxon>Cetraspora</taxon>
    </lineage>
</organism>
<gene>
    <name evidence="1" type="ORF">CPELLU_LOCUS10795</name>
</gene>
<dbReference type="EMBL" id="CAJVQA010009105">
    <property type="protein sequence ID" value="CAG8681147.1"/>
    <property type="molecule type" value="Genomic_DNA"/>
</dbReference>
<name>A0A9N9HE41_9GLOM</name>
<evidence type="ECO:0000313" key="2">
    <source>
        <dbReference type="Proteomes" id="UP000789759"/>
    </source>
</evidence>
<keyword evidence="2" id="KW-1185">Reference proteome</keyword>
<dbReference type="AlphaFoldDB" id="A0A9N9HE41"/>